<sequence length="149" mass="16840">MIKFTAKKAISEYLCKMDAVIPIKKDFYYTADHEWINFQGSVAYVGVYSYKLTACNKINEILFEETSGFKKQGDLIALLRFDGGEIRINMPVDGKIVNISNALLTDDFNILLSSTGAYSWIAQISPSQPYERGNLMSASRYLSTLNRKL</sequence>
<dbReference type="SUPFAM" id="SSF51230">
    <property type="entry name" value="Single hybrid motif"/>
    <property type="match status" value="1"/>
</dbReference>
<reference evidence="3" key="1">
    <citation type="submission" date="2016-10" db="EMBL/GenBank/DDBJ databases">
        <authorList>
            <person name="Varghese N."/>
            <person name="Submissions S."/>
        </authorList>
    </citation>
    <scope>NUCLEOTIDE SEQUENCE [LARGE SCALE GENOMIC DNA]</scope>
    <source>
        <strain evidence="3">DSM 23920</strain>
    </source>
</reference>
<dbReference type="GO" id="GO:0005960">
    <property type="term" value="C:glycine cleavage complex"/>
    <property type="evidence" value="ECO:0007669"/>
    <property type="project" value="InterPro"/>
</dbReference>
<dbReference type="PANTHER" id="PTHR11715:SF3">
    <property type="entry name" value="GLYCINE CLEAVAGE SYSTEM H PROTEIN-RELATED"/>
    <property type="match status" value="1"/>
</dbReference>
<organism evidence="2 3">
    <name type="scientific">Chitinophaga terrae</name>
    <name type="common">ex Kim and Jung 2007</name>
    <dbReference type="NCBI Taxonomy" id="408074"/>
    <lineage>
        <taxon>Bacteria</taxon>
        <taxon>Pseudomonadati</taxon>
        <taxon>Bacteroidota</taxon>
        <taxon>Chitinophagia</taxon>
        <taxon>Chitinophagales</taxon>
        <taxon>Chitinophagaceae</taxon>
        <taxon>Chitinophaga</taxon>
    </lineage>
</organism>
<dbReference type="InterPro" id="IPR002930">
    <property type="entry name" value="GCV_H"/>
</dbReference>
<dbReference type="PANTHER" id="PTHR11715">
    <property type="entry name" value="GLYCINE CLEAVAGE SYSTEM H PROTEIN"/>
    <property type="match status" value="1"/>
</dbReference>
<protein>
    <submittedName>
        <fullName evidence="2">Glycine cleavage system H protein</fullName>
    </submittedName>
</protein>
<evidence type="ECO:0000313" key="3">
    <source>
        <dbReference type="Proteomes" id="UP000199656"/>
    </source>
</evidence>
<dbReference type="InterPro" id="IPR033753">
    <property type="entry name" value="GCV_H/Fam206"/>
</dbReference>
<proteinExistence type="predicted"/>
<dbReference type="Gene3D" id="2.40.50.100">
    <property type="match status" value="1"/>
</dbReference>
<evidence type="ECO:0000256" key="1">
    <source>
        <dbReference type="ARBA" id="ARBA00022823"/>
    </source>
</evidence>
<keyword evidence="3" id="KW-1185">Reference proteome</keyword>
<dbReference type="GO" id="GO:0009249">
    <property type="term" value="P:protein lipoylation"/>
    <property type="evidence" value="ECO:0007669"/>
    <property type="project" value="TreeGrafter"/>
</dbReference>
<dbReference type="Pfam" id="PF01597">
    <property type="entry name" value="GCV_H"/>
    <property type="match status" value="1"/>
</dbReference>
<keyword evidence="1" id="KW-0450">Lipoyl</keyword>
<evidence type="ECO:0000313" key="2">
    <source>
        <dbReference type="EMBL" id="SEA49241.1"/>
    </source>
</evidence>
<dbReference type="Proteomes" id="UP000199656">
    <property type="component" value="Unassembled WGS sequence"/>
</dbReference>
<dbReference type="AlphaFoldDB" id="A0A1H4BM90"/>
<dbReference type="STRING" id="408074.SAMN05660909_02162"/>
<dbReference type="GO" id="GO:0019464">
    <property type="term" value="P:glycine decarboxylation via glycine cleavage system"/>
    <property type="evidence" value="ECO:0007669"/>
    <property type="project" value="InterPro"/>
</dbReference>
<accession>A0A1H4BM90</accession>
<dbReference type="EMBL" id="FNRL01000008">
    <property type="protein sequence ID" value="SEA49241.1"/>
    <property type="molecule type" value="Genomic_DNA"/>
</dbReference>
<gene>
    <name evidence="2" type="ORF">SAMN05660909_02162</name>
</gene>
<dbReference type="GO" id="GO:0005829">
    <property type="term" value="C:cytosol"/>
    <property type="evidence" value="ECO:0007669"/>
    <property type="project" value="TreeGrafter"/>
</dbReference>
<dbReference type="InterPro" id="IPR011053">
    <property type="entry name" value="Single_hybrid_motif"/>
</dbReference>
<name>A0A1H4BM90_9BACT</name>